<dbReference type="Proteomes" id="UP000069030">
    <property type="component" value="Chromosome"/>
</dbReference>
<gene>
    <name evidence="1" type="ORF">AS202_07090</name>
</gene>
<dbReference type="EMBL" id="CP013690">
    <property type="protein sequence ID" value="ALU25918.1"/>
    <property type="molecule type" value="Genomic_DNA"/>
</dbReference>
<dbReference type="InterPro" id="IPR027828">
    <property type="entry name" value="DUF4465"/>
</dbReference>
<evidence type="ECO:0000313" key="1">
    <source>
        <dbReference type="EMBL" id="ALU25918.1"/>
    </source>
</evidence>
<dbReference type="AlphaFoldDB" id="A0A0S7E9I0"/>
<dbReference type="Pfam" id="PF14717">
    <property type="entry name" value="DUF4465"/>
    <property type="match status" value="1"/>
</dbReference>
<dbReference type="eggNOG" id="ENOG5032CZE">
    <property type="taxonomic scope" value="Bacteria"/>
</dbReference>
<dbReference type="Gene3D" id="2.60.120.1350">
    <property type="entry name" value="Protein of unknown function DUF4465"/>
    <property type="match status" value="1"/>
</dbReference>
<organism evidence="1 2">
    <name type="scientific">Myroides odoratimimus</name>
    <dbReference type="NCBI Taxonomy" id="76832"/>
    <lineage>
        <taxon>Bacteria</taxon>
        <taxon>Pseudomonadati</taxon>
        <taxon>Bacteroidota</taxon>
        <taxon>Flavobacteriia</taxon>
        <taxon>Flavobacteriales</taxon>
        <taxon>Flavobacteriaceae</taxon>
        <taxon>Myroides</taxon>
    </lineage>
</organism>
<name>A0A0S7E9I0_9FLAO</name>
<accession>A0A0S7E9I0</accession>
<evidence type="ECO:0000313" key="2">
    <source>
        <dbReference type="Proteomes" id="UP000069030"/>
    </source>
</evidence>
<protein>
    <submittedName>
        <fullName evidence="1">Uncharacterized protein</fullName>
    </submittedName>
</protein>
<dbReference type="PROSITE" id="PS51257">
    <property type="entry name" value="PROKAR_LIPOPROTEIN"/>
    <property type="match status" value="1"/>
</dbReference>
<proteinExistence type="predicted"/>
<reference evidence="1 2" key="1">
    <citation type="journal article" date="2016" name="J. Zhejiang Univ. Sci. B">
        <title>Antibiotic resistance mechanisms of Myroides sp.</title>
        <authorList>
            <person name="Hu S."/>
            <person name="Yuan S."/>
            <person name="Qu H."/>
            <person name="Jiang T."/>
            <person name="Zhou Y."/>
            <person name="Wang M."/>
            <person name="Ming D."/>
        </authorList>
    </citation>
    <scope>NUCLEOTIDE SEQUENCE [LARGE SCALE GENOMIC DNA]</scope>
    <source>
        <strain evidence="1 2">PR63039</strain>
    </source>
</reference>
<sequence length="268" mass="30253">MKKHFLRLSTSLILGLTLLTATTFTSCSSDDNSIPLRERESLNLSSVPLTLDTKDGKIWRETFENTPLVVSPYTFSHKVNDFSGVKYWNGFTVSNSTDKEDHNDNFPTYMYGTMADNTTPFLVANTSGVPSDLKKGDIIDTDKALTVVTLKESYSAESIELALSPYTYHSTQRGDAFAKKFVKGDFFKVLVYGLDSNKAIATEPIEHFLIDYRKEVGKVNMDWQKVNLEKLTNIKYLVFYIDSSDKGEWGVNTPAYFTAKNLTVYKTN</sequence>
<dbReference type="KEGG" id="mod:AS202_07090"/>
<dbReference type="RefSeq" id="WP_006257589.1">
    <property type="nucleotide sequence ID" value="NZ_BCMQ01000001.1"/>
</dbReference>